<evidence type="ECO:0000256" key="2">
    <source>
        <dbReference type="ARBA" id="ARBA00022741"/>
    </source>
</evidence>
<dbReference type="GO" id="GO:0005524">
    <property type="term" value="F:ATP binding"/>
    <property type="evidence" value="ECO:0007669"/>
    <property type="project" value="UniProtKB-KW"/>
</dbReference>
<proteinExistence type="predicted"/>
<dbReference type="AlphaFoldDB" id="A0A1H6AMM7"/>
<reference evidence="6" key="1">
    <citation type="submission" date="2016-10" db="EMBL/GenBank/DDBJ databases">
        <authorList>
            <person name="Varghese N."/>
            <person name="Submissions S."/>
        </authorList>
    </citation>
    <scope>NUCLEOTIDE SEQUENCE [LARGE SCALE GENOMIC DNA]</scope>
    <source>
        <strain evidence="6">DSM 17298</strain>
    </source>
</reference>
<dbReference type="GO" id="GO:0016887">
    <property type="term" value="F:ATP hydrolysis activity"/>
    <property type="evidence" value="ECO:0007669"/>
    <property type="project" value="InterPro"/>
</dbReference>
<dbReference type="OrthoDB" id="977540at2"/>
<keyword evidence="6" id="KW-1185">Reference proteome</keyword>
<evidence type="ECO:0000256" key="3">
    <source>
        <dbReference type="ARBA" id="ARBA00022840"/>
    </source>
</evidence>
<organism evidence="5 6">
    <name type="scientific">Algoriphagus boritolerans DSM 17298 = JCM 18970</name>
    <dbReference type="NCBI Taxonomy" id="1120964"/>
    <lineage>
        <taxon>Bacteria</taxon>
        <taxon>Pseudomonadati</taxon>
        <taxon>Bacteroidota</taxon>
        <taxon>Cytophagia</taxon>
        <taxon>Cytophagales</taxon>
        <taxon>Cyclobacteriaceae</taxon>
        <taxon>Algoriphagus</taxon>
    </lineage>
</organism>
<evidence type="ECO:0000313" key="6">
    <source>
        <dbReference type="Proteomes" id="UP000236736"/>
    </source>
</evidence>
<keyword evidence="3 5" id="KW-0067">ATP-binding</keyword>
<dbReference type="InterPro" id="IPR051782">
    <property type="entry name" value="ABC_Transporter_VariousFunc"/>
</dbReference>
<gene>
    <name evidence="5" type="ORF">SAMN03080598_04224</name>
</gene>
<dbReference type="InterPro" id="IPR003593">
    <property type="entry name" value="AAA+_ATPase"/>
</dbReference>
<accession>A0A1H6AMM7</accession>
<evidence type="ECO:0000259" key="4">
    <source>
        <dbReference type="PROSITE" id="PS50893"/>
    </source>
</evidence>
<dbReference type="PANTHER" id="PTHR42939">
    <property type="entry name" value="ABC TRANSPORTER ATP-BINDING PROTEIN ALBC-RELATED"/>
    <property type="match status" value="1"/>
</dbReference>
<dbReference type="Proteomes" id="UP000236736">
    <property type="component" value="Unassembled WGS sequence"/>
</dbReference>
<dbReference type="STRING" id="1120964.GCA_001313265_07693"/>
<name>A0A1H6AMM7_9BACT</name>
<dbReference type="SMART" id="SM00382">
    <property type="entry name" value="AAA"/>
    <property type="match status" value="1"/>
</dbReference>
<keyword evidence="1" id="KW-0813">Transport</keyword>
<evidence type="ECO:0000313" key="5">
    <source>
        <dbReference type="EMBL" id="SEG49978.1"/>
    </source>
</evidence>
<feature type="domain" description="ABC transporter" evidence="4">
    <location>
        <begin position="2"/>
        <end position="227"/>
    </location>
</feature>
<dbReference type="InterPro" id="IPR003439">
    <property type="entry name" value="ABC_transporter-like_ATP-bd"/>
</dbReference>
<dbReference type="InterPro" id="IPR027417">
    <property type="entry name" value="P-loop_NTPase"/>
</dbReference>
<dbReference type="Pfam" id="PF00005">
    <property type="entry name" value="ABC_tran"/>
    <property type="match status" value="1"/>
</dbReference>
<dbReference type="PROSITE" id="PS50893">
    <property type="entry name" value="ABC_TRANSPORTER_2"/>
    <property type="match status" value="1"/>
</dbReference>
<dbReference type="Gene3D" id="3.40.50.300">
    <property type="entry name" value="P-loop containing nucleotide triphosphate hydrolases"/>
    <property type="match status" value="1"/>
</dbReference>
<dbReference type="CDD" id="cd03230">
    <property type="entry name" value="ABC_DR_subfamily_A"/>
    <property type="match status" value="1"/>
</dbReference>
<dbReference type="RefSeq" id="WP_103926762.1">
    <property type="nucleotide sequence ID" value="NZ_FNVR01000052.1"/>
</dbReference>
<keyword evidence="2" id="KW-0547">Nucleotide-binding</keyword>
<dbReference type="EMBL" id="FNVR01000052">
    <property type="protein sequence ID" value="SEG49978.1"/>
    <property type="molecule type" value="Genomic_DNA"/>
</dbReference>
<dbReference type="PANTHER" id="PTHR42939:SF1">
    <property type="entry name" value="ABC TRANSPORTER ATP-BINDING PROTEIN ALBC-RELATED"/>
    <property type="match status" value="1"/>
</dbReference>
<evidence type="ECO:0000256" key="1">
    <source>
        <dbReference type="ARBA" id="ARBA00022448"/>
    </source>
</evidence>
<protein>
    <submittedName>
        <fullName evidence="5">Cu-processing system ATP-binding protein</fullName>
    </submittedName>
</protein>
<sequence>MISVKNISKKFGKLQVLKDFNLEFRLGNSYALMGPNGSGKTTLIKTILGMVMPDEGEIFVKNQPIKGSHSYRQYIGYMPQIGRYPSNMKIGQLFSMMKDMRPEIKDYDLELVEAFELDQMKDKAMGTLSGGTRQKVSATLAFLFSPDILILDEPTAGLDPIAVEILKAKIKRERAAGKLILITSHIMSDLEELTNQAVYIFDGEVYFNDTIESLKELTGEVRFSPAIAKLMQWTLKKKVTKREMSHVETT</sequence>
<dbReference type="SUPFAM" id="SSF52540">
    <property type="entry name" value="P-loop containing nucleoside triphosphate hydrolases"/>
    <property type="match status" value="1"/>
</dbReference>